<feature type="compositionally biased region" description="Low complexity" evidence="4">
    <location>
        <begin position="348"/>
        <end position="372"/>
    </location>
</feature>
<dbReference type="CDD" id="cd00009">
    <property type="entry name" value="AAA"/>
    <property type="match status" value="1"/>
</dbReference>
<dbReference type="InterPro" id="IPR057568">
    <property type="entry name" value="CortBP2_NAV1-like_AAA_lid"/>
</dbReference>
<feature type="coiled-coil region" evidence="3">
    <location>
        <begin position="831"/>
        <end position="858"/>
    </location>
</feature>
<feature type="compositionally biased region" description="Polar residues" evidence="4">
    <location>
        <begin position="294"/>
        <end position="304"/>
    </location>
</feature>
<feature type="compositionally biased region" description="Polar residues" evidence="4">
    <location>
        <begin position="315"/>
        <end position="324"/>
    </location>
</feature>
<dbReference type="InterPro" id="IPR003593">
    <property type="entry name" value="AAA+_ATPase"/>
</dbReference>
<dbReference type="SMART" id="SM00382">
    <property type="entry name" value="AAA"/>
    <property type="match status" value="1"/>
</dbReference>
<feature type="compositionally biased region" description="Polar residues" evidence="4">
    <location>
        <begin position="650"/>
        <end position="665"/>
    </location>
</feature>
<feature type="compositionally biased region" description="Basic and acidic residues" evidence="4">
    <location>
        <begin position="218"/>
        <end position="236"/>
    </location>
</feature>
<accession>A0A1I8NF65</accession>
<feature type="region of interest" description="Disordered" evidence="4">
    <location>
        <begin position="858"/>
        <end position="958"/>
    </location>
</feature>
<dbReference type="EnsemblMetazoa" id="MDOA014547-RQ">
    <property type="protein sequence ID" value="MDOA014547-PQ"/>
    <property type="gene ID" value="MDOA014547"/>
</dbReference>
<dbReference type="Pfam" id="PF00004">
    <property type="entry name" value="AAA"/>
    <property type="match status" value="1"/>
</dbReference>
<feature type="compositionally biased region" description="Polar residues" evidence="4">
    <location>
        <begin position="617"/>
        <end position="629"/>
    </location>
</feature>
<feature type="region of interest" description="Disordered" evidence="4">
    <location>
        <begin position="254"/>
        <end position="385"/>
    </location>
</feature>
<evidence type="ECO:0000313" key="7">
    <source>
        <dbReference type="Proteomes" id="UP001652621"/>
    </source>
</evidence>
<feature type="compositionally biased region" description="Pro residues" evidence="4">
    <location>
        <begin position="914"/>
        <end position="927"/>
    </location>
</feature>
<dbReference type="GO" id="GO:0016887">
    <property type="term" value="F:ATP hydrolysis activity"/>
    <property type="evidence" value="ECO:0007669"/>
    <property type="project" value="InterPro"/>
</dbReference>
<dbReference type="SUPFAM" id="SSF52540">
    <property type="entry name" value="P-loop containing nucleoside triphosphate hydrolases"/>
    <property type="match status" value="1"/>
</dbReference>
<comment type="similarity">
    <text evidence="1">Belongs to the Nav/unc-53 family.</text>
</comment>
<dbReference type="FunFam" id="3.40.50.300:FF:001111">
    <property type="entry name" value="neuron navigator 2 isoform X3"/>
    <property type="match status" value="1"/>
</dbReference>
<dbReference type="GO" id="GO:0022008">
    <property type="term" value="P:neurogenesis"/>
    <property type="evidence" value="ECO:0007669"/>
    <property type="project" value="InterPro"/>
</dbReference>
<dbReference type="Proteomes" id="UP001652621">
    <property type="component" value="Unplaced"/>
</dbReference>
<evidence type="ECO:0000256" key="3">
    <source>
        <dbReference type="SAM" id="Coils"/>
    </source>
</evidence>
<dbReference type="InterPro" id="IPR027417">
    <property type="entry name" value="P-loop_NTPase"/>
</dbReference>
<dbReference type="VEuPathDB" id="VectorBase:MDOMA2_005882"/>
<evidence type="ECO:0000313" key="6">
    <source>
        <dbReference type="EnsemblMetazoa" id="MDOA014547-PR"/>
    </source>
</evidence>
<evidence type="ECO:0000256" key="4">
    <source>
        <dbReference type="SAM" id="MobiDB-lite"/>
    </source>
</evidence>
<dbReference type="OrthoDB" id="2161974at2759"/>
<dbReference type="Gene3D" id="3.40.50.300">
    <property type="entry name" value="P-loop containing nucleotide triphosphate hydrolases"/>
    <property type="match status" value="1"/>
</dbReference>
<evidence type="ECO:0000256" key="2">
    <source>
        <dbReference type="ARBA" id="ARBA00023054"/>
    </source>
</evidence>
<dbReference type="PANTHER" id="PTHR12784">
    <property type="entry name" value="STEERIN"/>
    <property type="match status" value="1"/>
</dbReference>
<feature type="region of interest" description="Disordered" evidence="4">
    <location>
        <begin position="43"/>
        <end position="80"/>
    </location>
</feature>
<dbReference type="InterPro" id="IPR003959">
    <property type="entry name" value="ATPase_AAA_core"/>
</dbReference>
<evidence type="ECO:0000256" key="1">
    <source>
        <dbReference type="ARBA" id="ARBA00006255"/>
    </source>
</evidence>
<reference evidence="8" key="2">
    <citation type="submission" date="2025-04" db="UniProtKB">
        <authorList>
            <consortium name="RefSeq"/>
        </authorList>
    </citation>
    <scope>IDENTIFICATION</scope>
    <source>
        <strain evidence="8">Aabys</strain>
    </source>
</reference>
<proteinExistence type="inferred from homology"/>
<reference evidence="6" key="1">
    <citation type="submission" date="2020-05" db="UniProtKB">
        <authorList>
            <consortium name="EnsemblMetazoa"/>
        </authorList>
    </citation>
    <scope>IDENTIFICATION</scope>
    <source>
        <strain evidence="6">Aabys</strain>
    </source>
</reference>
<feature type="region of interest" description="Disordered" evidence="4">
    <location>
        <begin position="650"/>
        <end position="669"/>
    </location>
</feature>
<dbReference type="InterPro" id="IPR039041">
    <property type="entry name" value="Nav/unc-53"/>
</dbReference>
<dbReference type="GO" id="GO:0005524">
    <property type="term" value="F:ATP binding"/>
    <property type="evidence" value="ECO:0007669"/>
    <property type="project" value="InterPro"/>
</dbReference>
<protein>
    <submittedName>
        <fullName evidence="8">Protein sickie isoform X5</fullName>
    </submittedName>
</protein>
<dbReference type="Pfam" id="PF25408">
    <property type="entry name" value="AAA_lid_NAV1"/>
    <property type="match status" value="1"/>
</dbReference>
<dbReference type="PANTHER" id="PTHR12784:SF28">
    <property type="entry name" value="PROTEIN SICKIE"/>
    <property type="match status" value="1"/>
</dbReference>
<feature type="region of interest" description="Disordered" evidence="4">
    <location>
        <begin position="617"/>
        <end position="643"/>
    </location>
</feature>
<sequence length="1451" mass="159349">MSATATTRPSPASTPLYDGYATIRGRGLTRSLSIRAKELEAAQQQEEDNETVLHGKNVVDTSLGNERKRTQSLRTDFEKQQSPYRGIKTDKNNIGGSMSKSLHQATNFTKEDANISRNLAKPVRTPTIGDIEPLYATANNTFRPLSDASSSSGGNASMFGCRDSVAGSSGSGSINADYQSLKKNSRFSLDSLQSSTLKTPDYATADEDQIFLYTAPESPKRRLDSGIRNSYDDSSDRGYSPFHKQSFEMQEYPVTRTPSEHSHSSNSPSKTCKISHPSAHYKRVQSMGEYSRRLSAQSGPSFQRSDSESPPYGVSTRSPISPSHCTAKPPPTPVRRESLYAKPKIYASPTKSPCPSPSSVSLEKKPPVSYYKPPSPPQRSSSAEILERSYTSHSLVTLDQDEILAVPCAMPVLQNPSDRRYHTLGHMRVKSLGSSLNRSTDSPMGSLMNMMSGAYYHGNASYAYHPCNSLHPNKSAGNIYASAEAAVEDLNRLAPEYMDPLDFKIGCQTTLRSKPIIPWYELAIRKDLKRQSCPPISSSIHTNGTLTLTPARSVDNQAHVVNAFEQSLSNMTSRLQHLTATAERKDGELTDMRQTIELLRKQSIQAGLTTAHMQSMGVQTQSQTQNDLLSQKPPPLPTSIPGQHISRATQHNLQQQSSSYGQTGAIQRHHSSDSMCSVNSIGSSCSTQDKKQKKKGWLRSSFTKAFSRNAKISKTSRHGINIHGQQNTSHTNSNDNSIAAITGLNKTNGHMQADTQGLSALATQQSPPLPTSPTNACPTKTVTLIDNAKPIDAIEHEDTTHVVEDLKKQLREKDLVLTDIRLEALSSASQLEILKETVNKMRAEMMSLKQNNERLQKMVTSRSLAGSEASLGNAVSPNGSIGESRRYSLADGNTRPPMELPKRLEEEAEEDNTPPAPAPEPPPPPLSPTTHIDLTPPPPALDTIPSPAHVPTTAEEMPDINDGKKIAIACYLGQPESFAKYCEEMLEVDDFYANTSMIGSNLAESGERKSFPITTPNEFVIAYTYISGKTSWQNLDYIVRKTFKDYVSRVDPGTNLGLNTDSITSYHLGEAKRGPEMGFPELLPCGYIVGNVRTLYICLQGVGSLAFDSLIPRSIVHRYISLLTEHRRLILCGPSGTGKSYLARRLAEFLVARSGKGNPSEAIATFNVDHKSSKELRQYLGHVAEQAAIANRASELPSVIILDNLHHASALGDVFSCLLSAGPAAKLPCIIGTMSQATCNTTNLQLHHNFRWVLTANHMEPVKGFLGRFLRRRLFQLELQTQHPQPELAAVLAWLPTVWQHINRFLEAHSSSDVTIGPRLFLGCPLDLKESQVWFTDIWNYHLSPYLIEAVREGVQLYGRRGGAWNDPSAFIRNSYPWPYGPDSVPPLRQINAEDVGLEGVAANSCDNQDPLLNMLMRLQEAANYSENQDQESDCASLDSNITPDSSAGAE</sequence>
<dbReference type="EnsemblMetazoa" id="MDOA014547-RR">
    <property type="protein sequence ID" value="MDOA014547-PR"/>
    <property type="gene ID" value="MDOA014547"/>
</dbReference>
<evidence type="ECO:0000313" key="8">
    <source>
        <dbReference type="RefSeq" id="XP_011290852.1"/>
    </source>
</evidence>
<feature type="domain" description="AAA+ ATPase" evidence="5">
    <location>
        <begin position="1125"/>
        <end position="1281"/>
    </location>
</feature>
<keyword evidence="2 3" id="KW-0175">Coiled coil</keyword>
<dbReference type="Pfam" id="PF23092">
    <property type="entry name" value="Ubiquitin_6"/>
    <property type="match status" value="1"/>
</dbReference>
<name>A0A1I8NF65_MUSDO</name>
<feature type="compositionally biased region" description="Polar residues" evidence="4">
    <location>
        <begin position="1438"/>
        <end position="1451"/>
    </location>
</feature>
<dbReference type="InterPro" id="IPR057126">
    <property type="entry name" value="NAV1-like_ubiquitin-like"/>
</dbReference>
<dbReference type="VEuPathDB" id="VectorBase:MDOA014547"/>
<evidence type="ECO:0000259" key="5">
    <source>
        <dbReference type="SMART" id="SM00382"/>
    </source>
</evidence>
<dbReference type="RefSeq" id="XP_011290852.1">
    <property type="nucleotide sequence ID" value="XM_011292550.2"/>
</dbReference>
<gene>
    <name evidence="6" type="primary">101887273</name>
    <name evidence="8" type="synonym">LOC101887273</name>
</gene>
<organism evidence="6">
    <name type="scientific">Musca domestica</name>
    <name type="common">House fly</name>
    <dbReference type="NCBI Taxonomy" id="7370"/>
    <lineage>
        <taxon>Eukaryota</taxon>
        <taxon>Metazoa</taxon>
        <taxon>Ecdysozoa</taxon>
        <taxon>Arthropoda</taxon>
        <taxon>Hexapoda</taxon>
        <taxon>Insecta</taxon>
        <taxon>Pterygota</taxon>
        <taxon>Neoptera</taxon>
        <taxon>Endopterygota</taxon>
        <taxon>Diptera</taxon>
        <taxon>Brachycera</taxon>
        <taxon>Muscomorpha</taxon>
        <taxon>Muscoidea</taxon>
        <taxon>Muscidae</taxon>
        <taxon>Musca</taxon>
    </lineage>
</organism>
<feature type="region of interest" description="Disordered" evidence="4">
    <location>
        <begin position="1426"/>
        <end position="1451"/>
    </location>
</feature>
<feature type="region of interest" description="Disordered" evidence="4">
    <location>
        <begin position="216"/>
        <end position="241"/>
    </location>
</feature>
<feature type="compositionally biased region" description="Basic and acidic residues" evidence="4">
    <location>
        <begin position="65"/>
        <end position="79"/>
    </location>
</feature>
<keyword evidence="7" id="KW-1185">Reference proteome</keyword>